<reference evidence="1 2" key="1">
    <citation type="submission" date="2019-05" db="EMBL/GenBank/DDBJ databases">
        <authorList>
            <person name="Narsing Rao M.P."/>
            <person name="Li W.J."/>
        </authorList>
    </citation>
    <scope>NUCLEOTIDE SEQUENCE [LARGE SCALE GENOMIC DNA]</scope>
    <source>
        <strain evidence="1 2">SYSU_K30003</strain>
    </source>
</reference>
<proteinExistence type="predicted"/>
<evidence type="ECO:0000313" key="2">
    <source>
        <dbReference type="Proteomes" id="UP000309676"/>
    </source>
</evidence>
<comment type="caution">
    <text evidence="1">The sequence shown here is derived from an EMBL/GenBank/DDBJ whole genome shotgun (WGS) entry which is preliminary data.</text>
</comment>
<protein>
    <submittedName>
        <fullName evidence="1">Uncharacterized protein</fullName>
    </submittedName>
</protein>
<accession>A0A5R9G4K9</accession>
<name>A0A5R9G4K9_9BACL</name>
<organism evidence="1 2">
    <name type="scientific">Paenibacillus antri</name>
    <dbReference type="NCBI Taxonomy" id="2582848"/>
    <lineage>
        <taxon>Bacteria</taxon>
        <taxon>Bacillati</taxon>
        <taxon>Bacillota</taxon>
        <taxon>Bacilli</taxon>
        <taxon>Bacillales</taxon>
        <taxon>Paenibacillaceae</taxon>
        <taxon>Paenibacillus</taxon>
    </lineage>
</organism>
<evidence type="ECO:0000313" key="1">
    <source>
        <dbReference type="EMBL" id="TLS49979.1"/>
    </source>
</evidence>
<gene>
    <name evidence="1" type="ORF">FE782_21780</name>
</gene>
<dbReference type="EMBL" id="VCIW01000017">
    <property type="protein sequence ID" value="TLS49979.1"/>
    <property type="molecule type" value="Genomic_DNA"/>
</dbReference>
<keyword evidence="2" id="KW-1185">Reference proteome</keyword>
<sequence length="76" mass="8988">MQVVDLVFEEYLSVIKTFHIKADGRRAPSAYFFSCNKYLFDFYTFWVLSAKQKITALLQKNGRTEYPRAGRLNEKQ</sequence>
<dbReference type="RefSeq" id="WP_138196463.1">
    <property type="nucleotide sequence ID" value="NZ_VCIW01000017.1"/>
</dbReference>
<dbReference type="Proteomes" id="UP000309676">
    <property type="component" value="Unassembled WGS sequence"/>
</dbReference>
<dbReference type="AlphaFoldDB" id="A0A5R9G4K9"/>